<dbReference type="EMBL" id="QZWG01000011">
    <property type="protein sequence ID" value="RZB84224.1"/>
    <property type="molecule type" value="Genomic_DNA"/>
</dbReference>
<comment type="caution">
    <text evidence="2">The sequence shown here is derived from an EMBL/GenBank/DDBJ whole genome shotgun (WGS) entry which is preliminary data.</text>
</comment>
<gene>
    <name evidence="2" type="ORF">D0Y65_032565</name>
</gene>
<accession>A0A445IDW0</accession>
<dbReference type="Pfam" id="PF13456">
    <property type="entry name" value="RVT_3"/>
    <property type="match status" value="1"/>
</dbReference>
<dbReference type="AlphaFoldDB" id="A0A445IDW0"/>
<protein>
    <submittedName>
        <fullName evidence="2">Telomere repeat-binding protein 5 isoform I</fullName>
    </submittedName>
</protein>
<evidence type="ECO:0000313" key="2">
    <source>
        <dbReference type="EMBL" id="RZB84224.1"/>
    </source>
</evidence>
<dbReference type="InterPro" id="IPR002156">
    <property type="entry name" value="RNaseH_domain"/>
</dbReference>
<dbReference type="GO" id="GO:0003676">
    <property type="term" value="F:nucleic acid binding"/>
    <property type="evidence" value="ECO:0007669"/>
    <property type="project" value="InterPro"/>
</dbReference>
<dbReference type="GO" id="GO:0004523">
    <property type="term" value="F:RNA-DNA hybrid ribonuclease activity"/>
    <property type="evidence" value="ECO:0007669"/>
    <property type="project" value="InterPro"/>
</dbReference>
<dbReference type="Proteomes" id="UP000289340">
    <property type="component" value="Chromosome 11"/>
</dbReference>
<reference evidence="2 3" key="1">
    <citation type="submission" date="2018-09" db="EMBL/GenBank/DDBJ databases">
        <title>A high-quality reference genome of wild soybean provides a powerful tool to mine soybean genomes.</title>
        <authorList>
            <person name="Xie M."/>
            <person name="Chung C.Y.L."/>
            <person name="Li M.-W."/>
            <person name="Wong F.-L."/>
            <person name="Chan T.-F."/>
            <person name="Lam H.-M."/>
        </authorList>
    </citation>
    <scope>NUCLEOTIDE SEQUENCE [LARGE SCALE GENOMIC DNA]</scope>
    <source>
        <strain evidence="3">cv. W05</strain>
        <tissue evidence="2">Hypocotyl of etiolated seedlings</tissue>
    </source>
</reference>
<sequence>MGSPEKNENKGFFATMTSGFSMFSSAMHRSVNGMLGHEGVEVINPEGSKEDAEEEAQRGRWKPERHGLYLCTLHINEPGSLLTLSLERLMRWLTMVELHFLQNSCTPQLVAAMDMSHVIFKIGYKGVVDRIQGHRIDFSEIGALVIECKALLSSFPNFSVKFVRRQSNITAHFNARAVINYASTYLAVCV</sequence>
<keyword evidence="3" id="KW-1185">Reference proteome</keyword>
<evidence type="ECO:0000313" key="3">
    <source>
        <dbReference type="Proteomes" id="UP000289340"/>
    </source>
</evidence>
<evidence type="ECO:0000259" key="1">
    <source>
        <dbReference type="Pfam" id="PF13456"/>
    </source>
</evidence>
<feature type="domain" description="RNase H type-1" evidence="1">
    <location>
        <begin position="109"/>
        <end position="176"/>
    </location>
</feature>
<organism evidence="2 3">
    <name type="scientific">Glycine soja</name>
    <name type="common">Wild soybean</name>
    <dbReference type="NCBI Taxonomy" id="3848"/>
    <lineage>
        <taxon>Eukaryota</taxon>
        <taxon>Viridiplantae</taxon>
        <taxon>Streptophyta</taxon>
        <taxon>Embryophyta</taxon>
        <taxon>Tracheophyta</taxon>
        <taxon>Spermatophyta</taxon>
        <taxon>Magnoliopsida</taxon>
        <taxon>eudicotyledons</taxon>
        <taxon>Gunneridae</taxon>
        <taxon>Pentapetalae</taxon>
        <taxon>rosids</taxon>
        <taxon>fabids</taxon>
        <taxon>Fabales</taxon>
        <taxon>Fabaceae</taxon>
        <taxon>Papilionoideae</taxon>
        <taxon>50 kb inversion clade</taxon>
        <taxon>NPAAA clade</taxon>
        <taxon>indigoferoid/millettioid clade</taxon>
        <taxon>Phaseoleae</taxon>
        <taxon>Glycine</taxon>
        <taxon>Glycine subgen. Soja</taxon>
    </lineage>
</organism>
<name>A0A445IDW0_GLYSO</name>
<proteinExistence type="predicted"/>